<evidence type="ECO:0000256" key="4">
    <source>
        <dbReference type="ARBA" id="ARBA00022840"/>
    </source>
</evidence>
<evidence type="ECO:0000313" key="8">
    <source>
        <dbReference type="EMBL" id="CAL4993131.1"/>
    </source>
</evidence>
<dbReference type="Pfam" id="PF00069">
    <property type="entry name" value="Pkinase"/>
    <property type="match status" value="1"/>
</dbReference>
<name>A0ABC9B313_9POAL</name>
<dbReference type="Gene3D" id="1.10.510.10">
    <property type="entry name" value="Transferase(Phosphotransferase) domain 1"/>
    <property type="match status" value="1"/>
</dbReference>
<gene>
    <name evidence="8" type="ORF">URODEC1_LOCUS61418</name>
</gene>
<dbReference type="GO" id="GO:0016301">
    <property type="term" value="F:kinase activity"/>
    <property type="evidence" value="ECO:0007669"/>
    <property type="project" value="UniProtKB-KW"/>
</dbReference>
<dbReference type="Gene3D" id="1.20.930.20">
    <property type="entry name" value="Adaptor protein Cbl, N-terminal domain"/>
    <property type="match status" value="1"/>
</dbReference>
<keyword evidence="4 5" id="KW-0067">ATP-binding</keyword>
<dbReference type="Pfam" id="PF19584">
    <property type="entry name" value="MCAfunc"/>
    <property type="match status" value="1"/>
</dbReference>
<organism evidence="8 9">
    <name type="scientific">Urochloa decumbens</name>
    <dbReference type="NCBI Taxonomy" id="240449"/>
    <lineage>
        <taxon>Eukaryota</taxon>
        <taxon>Viridiplantae</taxon>
        <taxon>Streptophyta</taxon>
        <taxon>Embryophyta</taxon>
        <taxon>Tracheophyta</taxon>
        <taxon>Spermatophyta</taxon>
        <taxon>Magnoliopsida</taxon>
        <taxon>Liliopsida</taxon>
        <taxon>Poales</taxon>
        <taxon>Poaceae</taxon>
        <taxon>PACMAD clade</taxon>
        <taxon>Panicoideae</taxon>
        <taxon>Panicodae</taxon>
        <taxon>Paniceae</taxon>
        <taxon>Melinidinae</taxon>
        <taxon>Urochloa</taxon>
    </lineage>
</organism>
<dbReference type="InterPro" id="IPR017441">
    <property type="entry name" value="Protein_kinase_ATP_BS"/>
</dbReference>
<dbReference type="SMART" id="SM00220">
    <property type="entry name" value="S_TKc"/>
    <property type="match status" value="1"/>
</dbReference>
<protein>
    <recommendedName>
        <fullName evidence="7">Protein kinase domain-containing protein</fullName>
    </recommendedName>
</protein>
<dbReference type="PANTHER" id="PTHR46146:SF7">
    <property type="entry name" value="OS11G0664000 PROTEIN"/>
    <property type="match status" value="1"/>
</dbReference>
<evidence type="ECO:0000256" key="1">
    <source>
        <dbReference type="ARBA" id="ARBA00022679"/>
    </source>
</evidence>
<evidence type="ECO:0000256" key="3">
    <source>
        <dbReference type="ARBA" id="ARBA00022777"/>
    </source>
</evidence>
<dbReference type="PROSITE" id="PS50011">
    <property type="entry name" value="PROTEIN_KINASE_DOM"/>
    <property type="match status" value="1"/>
</dbReference>
<keyword evidence="3" id="KW-0418">Kinase</keyword>
<dbReference type="InterPro" id="IPR059179">
    <property type="entry name" value="MLKL-like_MCAfunc"/>
</dbReference>
<dbReference type="CDD" id="cd21037">
    <property type="entry name" value="MLKL_NTD"/>
    <property type="match status" value="1"/>
</dbReference>
<keyword evidence="1" id="KW-0808">Transferase</keyword>
<dbReference type="InterPro" id="IPR045766">
    <property type="entry name" value="MCAfunc"/>
</dbReference>
<dbReference type="AlphaFoldDB" id="A0ABC9B313"/>
<dbReference type="GO" id="GO:0005524">
    <property type="term" value="F:ATP binding"/>
    <property type="evidence" value="ECO:0007669"/>
    <property type="project" value="UniProtKB-UniRule"/>
</dbReference>
<dbReference type="EMBL" id="OZ075134">
    <property type="protein sequence ID" value="CAL4993131.1"/>
    <property type="molecule type" value="Genomic_DNA"/>
</dbReference>
<dbReference type="InterPro" id="IPR000719">
    <property type="entry name" value="Prot_kinase_dom"/>
</dbReference>
<dbReference type="PANTHER" id="PTHR46146">
    <property type="entry name" value="SERINE/THREONINE-PROTEIN KINASE-LIKE PROTEIN CCR4"/>
    <property type="match status" value="1"/>
</dbReference>
<sequence length="551" mass="62288">MWNALGQAATVAQLVGADVGGLISMIIQAAVTAQQNKKECEQLARGVFTIGELLQHLQDPEVLQRPEIRRPLAGLDDTLREAHELVMACQDKSAVYRLVVGGRQAERFRDVQSRIDSYLLLFPVISHIDITRRLDRIYNILLPNDTAAGPSTSALSMPPIAVQDSQDAPKIDWKEPHEVQVFTFKELAMATNNFAPAKKIGQGAFGTVYMGWLPDGREVAIKRADHSSRTALEDFKAEVTILASISHKHIVRLFGYCVPEDKWRQLLPKFWKKNENQGHLLVYEFIENRSLDIHLHGQTSTSPVMASWKMRIEILLGVSRAIEYLQSYAEQPVIHRDVKSSNILLDASWAPRLTDFGTALTWEGPDHESSSVCGTYGYVPPEYAYTLSLNLKMDVYSFGVVMLEVLTGKKACSPFSDEEWEDKKSETCEEEERREVREEEHKNVEWKEKEDKEERGEQDMWDEQNDERAKQDSFAPHSLVDFALPLIEAGELWKVLDRRLAAKLTLRQMEAAKLVAEAAVRCVSLNWEARPSISEVVATLETALELARCDG</sequence>
<dbReference type="PROSITE" id="PS00108">
    <property type="entry name" value="PROTEIN_KINASE_ST"/>
    <property type="match status" value="1"/>
</dbReference>
<dbReference type="InterPro" id="IPR008271">
    <property type="entry name" value="Ser/Thr_kinase_AS"/>
</dbReference>
<keyword evidence="9" id="KW-1185">Reference proteome</keyword>
<dbReference type="InterPro" id="IPR011009">
    <property type="entry name" value="Kinase-like_dom_sf"/>
</dbReference>
<dbReference type="Proteomes" id="UP001497457">
    <property type="component" value="Chromosome 24b"/>
</dbReference>
<feature type="region of interest" description="Disordered" evidence="6">
    <location>
        <begin position="416"/>
        <end position="471"/>
    </location>
</feature>
<feature type="binding site" evidence="5">
    <location>
        <position position="222"/>
    </location>
    <ligand>
        <name>ATP</name>
        <dbReference type="ChEBI" id="CHEBI:30616"/>
    </ligand>
</feature>
<dbReference type="PROSITE" id="PS00107">
    <property type="entry name" value="PROTEIN_KINASE_ATP"/>
    <property type="match status" value="1"/>
</dbReference>
<dbReference type="InterPro" id="IPR036537">
    <property type="entry name" value="Adaptor_Cbl_N_dom_sf"/>
</dbReference>
<evidence type="ECO:0000256" key="5">
    <source>
        <dbReference type="PROSITE-ProRule" id="PRU10141"/>
    </source>
</evidence>
<evidence type="ECO:0000259" key="7">
    <source>
        <dbReference type="PROSITE" id="PS50011"/>
    </source>
</evidence>
<keyword evidence="2 5" id="KW-0547">Nucleotide-binding</keyword>
<reference evidence="8" key="1">
    <citation type="submission" date="2024-10" db="EMBL/GenBank/DDBJ databases">
        <authorList>
            <person name="Ryan C."/>
        </authorList>
    </citation>
    <scope>NUCLEOTIDE SEQUENCE [LARGE SCALE GENOMIC DNA]</scope>
</reference>
<dbReference type="SUPFAM" id="SSF56112">
    <property type="entry name" value="Protein kinase-like (PK-like)"/>
    <property type="match status" value="1"/>
</dbReference>
<feature type="domain" description="Protein kinase" evidence="7">
    <location>
        <begin position="194"/>
        <end position="544"/>
    </location>
</feature>
<evidence type="ECO:0000256" key="6">
    <source>
        <dbReference type="SAM" id="MobiDB-lite"/>
    </source>
</evidence>
<proteinExistence type="predicted"/>
<evidence type="ECO:0000256" key="2">
    <source>
        <dbReference type="ARBA" id="ARBA00022741"/>
    </source>
</evidence>
<accession>A0ABC9B313</accession>
<feature type="compositionally biased region" description="Basic and acidic residues" evidence="6">
    <location>
        <begin position="421"/>
        <end position="458"/>
    </location>
</feature>
<dbReference type="Gene3D" id="3.30.200.20">
    <property type="entry name" value="Phosphorylase Kinase, domain 1"/>
    <property type="match status" value="1"/>
</dbReference>
<evidence type="ECO:0000313" key="9">
    <source>
        <dbReference type="Proteomes" id="UP001497457"/>
    </source>
</evidence>